<feature type="compositionally biased region" description="Basic and acidic residues" evidence="1">
    <location>
        <begin position="51"/>
        <end position="60"/>
    </location>
</feature>
<feature type="compositionally biased region" description="Basic and acidic residues" evidence="1">
    <location>
        <begin position="24"/>
        <end position="41"/>
    </location>
</feature>
<dbReference type="Proteomes" id="UP001140949">
    <property type="component" value="Unassembled WGS sequence"/>
</dbReference>
<dbReference type="EMBL" id="JANAVB010004998">
    <property type="protein sequence ID" value="KAJ6847723.1"/>
    <property type="molecule type" value="Genomic_DNA"/>
</dbReference>
<organism evidence="2 3">
    <name type="scientific">Iris pallida</name>
    <name type="common">Sweet iris</name>
    <dbReference type="NCBI Taxonomy" id="29817"/>
    <lineage>
        <taxon>Eukaryota</taxon>
        <taxon>Viridiplantae</taxon>
        <taxon>Streptophyta</taxon>
        <taxon>Embryophyta</taxon>
        <taxon>Tracheophyta</taxon>
        <taxon>Spermatophyta</taxon>
        <taxon>Magnoliopsida</taxon>
        <taxon>Liliopsida</taxon>
        <taxon>Asparagales</taxon>
        <taxon>Iridaceae</taxon>
        <taxon>Iridoideae</taxon>
        <taxon>Irideae</taxon>
        <taxon>Iris</taxon>
    </lineage>
</organism>
<keyword evidence="3" id="KW-1185">Reference proteome</keyword>
<sequence length="72" mass="7488">MNGEDQRSSTGTTGSGGNSTSGDAHGDAGLEETPRRLRSDGSETSSPAARTLKEGAEERTGSGYEMRLELQV</sequence>
<proteinExistence type="predicted"/>
<gene>
    <name evidence="2" type="ORF">M6B38_276465</name>
</gene>
<reference evidence="2" key="1">
    <citation type="journal article" date="2023" name="GigaByte">
        <title>Genome assembly of the bearded iris, Iris pallida Lam.</title>
        <authorList>
            <person name="Bruccoleri R.E."/>
            <person name="Oakeley E.J."/>
            <person name="Faust A.M.E."/>
            <person name="Altorfer M."/>
            <person name="Dessus-Babus S."/>
            <person name="Burckhardt D."/>
            <person name="Oertli M."/>
            <person name="Naumann U."/>
            <person name="Petersen F."/>
            <person name="Wong J."/>
        </authorList>
    </citation>
    <scope>NUCLEOTIDE SEQUENCE</scope>
    <source>
        <strain evidence="2">GSM-AAB239-AS_SAM_17_03QT</strain>
    </source>
</reference>
<evidence type="ECO:0000313" key="3">
    <source>
        <dbReference type="Proteomes" id="UP001140949"/>
    </source>
</evidence>
<feature type="region of interest" description="Disordered" evidence="1">
    <location>
        <begin position="1"/>
        <end position="72"/>
    </location>
</feature>
<reference evidence="2" key="2">
    <citation type="submission" date="2023-04" db="EMBL/GenBank/DDBJ databases">
        <authorList>
            <person name="Bruccoleri R.E."/>
            <person name="Oakeley E.J."/>
            <person name="Faust A.-M."/>
            <person name="Dessus-Babus S."/>
            <person name="Altorfer M."/>
            <person name="Burckhardt D."/>
            <person name="Oertli M."/>
            <person name="Naumann U."/>
            <person name="Petersen F."/>
            <person name="Wong J."/>
        </authorList>
    </citation>
    <scope>NUCLEOTIDE SEQUENCE</scope>
    <source>
        <strain evidence="2">GSM-AAB239-AS_SAM_17_03QT</strain>
        <tissue evidence="2">Leaf</tissue>
    </source>
</reference>
<evidence type="ECO:0000313" key="2">
    <source>
        <dbReference type="EMBL" id="KAJ6847723.1"/>
    </source>
</evidence>
<name>A0AAX6I495_IRIPA</name>
<accession>A0AAX6I495</accession>
<dbReference type="AlphaFoldDB" id="A0AAX6I495"/>
<evidence type="ECO:0000256" key="1">
    <source>
        <dbReference type="SAM" id="MobiDB-lite"/>
    </source>
</evidence>
<protein>
    <submittedName>
        <fullName evidence="2">Uncharacterized protein</fullName>
    </submittedName>
</protein>
<comment type="caution">
    <text evidence="2">The sequence shown here is derived from an EMBL/GenBank/DDBJ whole genome shotgun (WGS) entry which is preliminary data.</text>
</comment>